<sequence>MTTPATTPADGLDATLPFEQALAELIGKIDSSLDSGDILSDARRASAALDSIMRGGDLVANAYDYFRDSEQWYLHSIDFRIGWNACLDAIESARRATPSPGKAPERTKLDDDLLATIREAAKTRAEGAITQDGRAVFINYGDSEQQMLDAAEMDCPHCGGSGHKDDTSPGKAEAERWQPIETAPNNIPVLVAVEFDGPNDWRIKVGALQQGHWRIFGGSWTPSHWMPLPAAPAAIQQESNHD</sequence>
<dbReference type="RefSeq" id="WP_183300731.1">
    <property type="nucleotide sequence ID" value="NZ_JACHWF010000009.1"/>
</dbReference>
<organism evidence="1 2">
    <name type="scientific">Cupriavidus alkaliphilus</name>
    <dbReference type="NCBI Taxonomy" id="942866"/>
    <lineage>
        <taxon>Bacteria</taxon>
        <taxon>Pseudomonadati</taxon>
        <taxon>Pseudomonadota</taxon>
        <taxon>Betaproteobacteria</taxon>
        <taxon>Burkholderiales</taxon>
        <taxon>Burkholderiaceae</taxon>
        <taxon>Cupriavidus</taxon>
    </lineage>
</organism>
<accession>A0A7W4YTA6</accession>
<evidence type="ECO:0000313" key="2">
    <source>
        <dbReference type="Proteomes" id="UP000578036"/>
    </source>
</evidence>
<name>A0A7W4YTA6_9BURK</name>
<dbReference type="Proteomes" id="UP000578036">
    <property type="component" value="Unassembled WGS sequence"/>
</dbReference>
<gene>
    <name evidence="1" type="ORF">FHX61_005376</name>
</gene>
<comment type="caution">
    <text evidence="1">The sequence shown here is derived from an EMBL/GenBank/DDBJ whole genome shotgun (WGS) entry which is preliminary data.</text>
</comment>
<evidence type="ECO:0000313" key="1">
    <source>
        <dbReference type="EMBL" id="MBB3010695.1"/>
    </source>
</evidence>
<dbReference type="AlphaFoldDB" id="A0A7W4YTA6"/>
<reference evidence="1 2" key="1">
    <citation type="submission" date="2020-08" db="EMBL/GenBank/DDBJ databases">
        <title>Genomic Encyclopedia of Type Strains, Phase IV (KMG-V): Genome sequencing to study the core and pangenomes of soil and plant-associated prokaryotes.</title>
        <authorList>
            <person name="Whitman W."/>
        </authorList>
    </citation>
    <scope>NUCLEOTIDE SEQUENCE [LARGE SCALE GENOMIC DNA]</scope>
    <source>
        <strain evidence="1 2">SLV-2362</strain>
    </source>
</reference>
<protein>
    <recommendedName>
        <fullName evidence="3">DUF551 domain-containing protein</fullName>
    </recommendedName>
</protein>
<evidence type="ECO:0008006" key="3">
    <source>
        <dbReference type="Google" id="ProtNLM"/>
    </source>
</evidence>
<proteinExistence type="predicted"/>
<keyword evidence="2" id="KW-1185">Reference proteome</keyword>
<dbReference type="EMBL" id="JACHWF010000009">
    <property type="protein sequence ID" value="MBB3010695.1"/>
    <property type="molecule type" value="Genomic_DNA"/>
</dbReference>